<evidence type="ECO:0000256" key="3">
    <source>
        <dbReference type="ARBA" id="ARBA00022777"/>
    </source>
</evidence>
<proteinExistence type="inferred from homology"/>
<comment type="caution">
    <text evidence="5">The sequence shown here is derived from an EMBL/GenBank/DDBJ whole genome shotgun (WGS) entry which is preliminary data.</text>
</comment>
<comment type="similarity">
    <text evidence="1">Belongs to the HipA Ser/Thr kinase family.</text>
</comment>
<dbReference type="Pfam" id="PF07804">
    <property type="entry name" value="HipA_C"/>
    <property type="match status" value="1"/>
</dbReference>
<organism evidence="5 6">
    <name type="scientific">Myceligenerans indicum</name>
    <dbReference type="NCBI Taxonomy" id="2593663"/>
    <lineage>
        <taxon>Bacteria</taxon>
        <taxon>Bacillati</taxon>
        <taxon>Actinomycetota</taxon>
        <taxon>Actinomycetes</taxon>
        <taxon>Micrococcales</taxon>
        <taxon>Promicromonosporaceae</taxon>
        <taxon>Myceligenerans</taxon>
    </lineage>
</organism>
<keyword evidence="2" id="KW-0808">Transferase</keyword>
<feature type="domain" description="HipA-like C-terminal" evidence="4">
    <location>
        <begin position="172"/>
        <end position="386"/>
    </location>
</feature>
<dbReference type="InterPro" id="IPR052028">
    <property type="entry name" value="HipA_Ser/Thr_kinase"/>
</dbReference>
<evidence type="ECO:0000313" key="5">
    <source>
        <dbReference type="EMBL" id="MBL0885531.1"/>
    </source>
</evidence>
<keyword evidence="3" id="KW-0418">Kinase</keyword>
<evidence type="ECO:0000256" key="1">
    <source>
        <dbReference type="ARBA" id="ARBA00010164"/>
    </source>
</evidence>
<dbReference type="PANTHER" id="PTHR37419:SF8">
    <property type="entry name" value="TOXIN YJJJ"/>
    <property type="match status" value="1"/>
</dbReference>
<name>A0ABS1LH35_9MICO</name>
<evidence type="ECO:0000256" key="2">
    <source>
        <dbReference type="ARBA" id="ARBA00022679"/>
    </source>
</evidence>
<evidence type="ECO:0000313" key="6">
    <source>
        <dbReference type="Proteomes" id="UP000675409"/>
    </source>
</evidence>
<protein>
    <submittedName>
        <fullName evidence="5">HipA domain-containing protein</fullName>
    </submittedName>
</protein>
<reference evidence="5 6" key="1">
    <citation type="journal article" date="2021" name="Arch. Microbiol.">
        <title>Myceligenerans indicum sp. nov., an actinobacterium isolated from mangrove sediment of Sundarbans, India.</title>
        <authorList>
            <person name="Asha K."/>
            <person name="Bhadury P."/>
        </authorList>
    </citation>
    <scope>NUCLEOTIDE SEQUENCE [LARGE SCALE GENOMIC DNA]</scope>
    <source>
        <strain evidence="5 6">I2</strain>
    </source>
</reference>
<dbReference type="EMBL" id="JABBYC010000004">
    <property type="protein sequence ID" value="MBL0885531.1"/>
    <property type="molecule type" value="Genomic_DNA"/>
</dbReference>
<evidence type="ECO:0000259" key="4">
    <source>
        <dbReference type="Pfam" id="PF07804"/>
    </source>
</evidence>
<dbReference type="InterPro" id="IPR012893">
    <property type="entry name" value="HipA-like_C"/>
</dbReference>
<accession>A0ABS1LH35</accession>
<keyword evidence="6" id="KW-1185">Reference proteome</keyword>
<dbReference type="Proteomes" id="UP000675409">
    <property type="component" value="Unassembled WGS sequence"/>
</dbReference>
<gene>
    <name evidence="5" type="ORF">HGK34_04405</name>
</gene>
<dbReference type="PANTHER" id="PTHR37419">
    <property type="entry name" value="SERINE/THREONINE-PROTEIN KINASE TOXIN HIPA"/>
    <property type="match status" value="1"/>
</dbReference>
<sequence>MTTSDTSPDHAFVWIWLPAADEPVVAGRIDARGPVHEFTYGRSYLERTDAISLYEPELPLIRGRQVPGAGLDIAGCLADAGPDSWGQRVILARHLGRLNRTSDTADLTPMTYFLESGSDRIGGLDFQASATEYQPRSAGHAATLDELVRAVDRLQSGEVLPPALADALVRGTSIGGARPKALLDDGDRRLIAKFSSTTDPYPVVKAEAVAMNLARRVGIDVPGSWVVSAAGKDVLVVERFDRPGGGRRRLMVSLLTMLGLSEMTGRYATYPQLADLVRERFERPGATLHEIFRRIVFNIATGNTDDHARNHAAFWDGSSLALTPAYDLCPQVRSGNETSQALAIGRDGDRRSRFATCIAAAEIYHLTRAEAQDIVEKQVTVIEEDWETAADEEHLTELDRKQLWHRQILNESVFYRD</sequence>